<accession>A0ABU5CH74</accession>
<dbReference type="Proteomes" id="UP001228376">
    <property type="component" value="Unassembled WGS sequence"/>
</dbReference>
<dbReference type="SUPFAM" id="SSF53448">
    <property type="entry name" value="Nucleotide-diphospho-sugar transferases"/>
    <property type="match status" value="1"/>
</dbReference>
<name>A0ABU5CH74_9BACI</name>
<evidence type="ECO:0000313" key="2">
    <source>
        <dbReference type="EMBL" id="MDY0405660.1"/>
    </source>
</evidence>
<keyword evidence="3" id="KW-1185">Reference proteome</keyword>
<comment type="caution">
    <text evidence="2">The sequence shown here is derived from an EMBL/GenBank/DDBJ whole genome shotgun (WGS) entry which is preliminary data.</text>
</comment>
<proteinExistence type="predicted"/>
<dbReference type="PANTHER" id="PTHR43777:SF1">
    <property type="entry name" value="MOLYBDENUM COFACTOR CYTIDYLYLTRANSFERASE"/>
    <property type="match status" value="1"/>
</dbReference>
<evidence type="ECO:0000259" key="1">
    <source>
        <dbReference type="Pfam" id="PF12804"/>
    </source>
</evidence>
<feature type="domain" description="MobA-like NTP transferase" evidence="1">
    <location>
        <begin position="8"/>
        <end position="162"/>
    </location>
</feature>
<sequence length="171" mass="19375">MEKKRIIGIYLAAGNSRRFGKRKTEQLIWRRPLASIALSTILKSEIDFTIAICSAADKLNWITPEIHETYLEKWRKVVCTSFELSYSLQLGLHAARNTGADAVIIFLADQPFVSSKLIDKIIAVYRESVLQEKQVEFITASYQGKPRPPVLFSNEMFSPLKKSTVILGRGK</sequence>
<dbReference type="EMBL" id="JAROCA020000001">
    <property type="protein sequence ID" value="MDY0405660.1"/>
    <property type="molecule type" value="Genomic_DNA"/>
</dbReference>
<reference evidence="2 3" key="1">
    <citation type="submission" date="2023-10" db="EMBL/GenBank/DDBJ databases">
        <title>179-bfca-hs.</title>
        <authorList>
            <person name="Miliotis G."/>
            <person name="Sengupta P."/>
            <person name="Hameed A."/>
            <person name="Chuvochina M."/>
            <person name="Mcdonagh F."/>
            <person name="Simpson A.C."/>
            <person name="Singh N.K."/>
            <person name="Rekha P.D."/>
            <person name="Raman K."/>
            <person name="Hugenholtz P."/>
            <person name="Venkateswaran K."/>
        </authorList>
    </citation>
    <scope>NUCLEOTIDE SEQUENCE [LARGE SCALE GENOMIC DNA]</scope>
    <source>
        <strain evidence="2 3">179-BFC-A-HS</strain>
    </source>
</reference>
<dbReference type="Gene3D" id="3.90.550.10">
    <property type="entry name" value="Spore Coat Polysaccharide Biosynthesis Protein SpsA, Chain A"/>
    <property type="match status" value="1"/>
</dbReference>
<dbReference type="Pfam" id="PF12804">
    <property type="entry name" value="NTP_transf_3"/>
    <property type="match status" value="1"/>
</dbReference>
<gene>
    <name evidence="2" type="ORF">P5G51_009865</name>
</gene>
<dbReference type="InterPro" id="IPR025877">
    <property type="entry name" value="MobA-like_NTP_Trfase"/>
</dbReference>
<organism evidence="2 3">
    <name type="scientific">Tigheibacillus jepli</name>
    <dbReference type="NCBI Taxonomy" id="3035914"/>
    <lineage>
        <taxon>Bacteria</taxon>
        <taxon>Bacillati</taxon>
        <taxon>Bacillota</taxon>
        <taxon>Bacilli</taxon>
        <taxon>Bacillales</taxon>
        <taxon>Bacillaceae</taxon>
        <taxon>Tigheibacillus</taxon>
    </lineage>
</organism>
<dbReference type="GO" id="GO:0016740">
    <property type="term" value="F:transferase activity"/>
    <property type="evidence" value="ECO:0007669"/>
    <property type="project" value="UniProtKB-KW"/>
</dbReference>
<evidence type="ECO:0000313" key="3">
    <source>
        <dbReference type="Proteomes" id="UP001228376"/>
    </source>
</evidence>
<keyword evidence="2" id="KW-0808">Transferase</keyword>
<dbReference type="PANTHER" id="PTHR43777">
    <property type="entry name" value="MOLYBDENUM COFACTOR CYTIDYLYLTRANSFERASE"/>
    <property type="match status" value="1"/>
</dbReference>
<protein>
    <submittedName>
        <fullName evidence="2">NTP transferase domain-containing protein</fullName>
    </submittedName>
</protein>
<dbReference type="InterPro" id="IPR029044">
    <property type="entry name" value="Nucleotide-diphossugar_trans"/>
</dbReference>
<dbReference type="RefSeq" id="WP_320384558.1">
    <property type="nucleotide sequence ID" value="NZ_JAROCA020000001.1"/>
</dbReference>